<sequence>MEKYKWSPEKIDDEDFFYTQELEFGEWSNEVSSEPVYQYADQLPF</sequence>
<dbReference type="EMBL" id="JAEEGA010000002">
    <property type="protein sequence ID" value="MBP1040364.1"/>
    <property type="molecule type" value="Genomic_DNA"/>
</dbReference>
<keyword evidence="2" id="KW-1185">Reference proteome</keyword>
<comment type="caution">
    <text evidence="1">The sequence shown here is derived from an EMBL/GenBank/DDBJ whole genome shotgun (WGS) entry which is preliminary data.</text>
</comment>
<dbReference type="AlphaFoldDB" id="A0A940SU46"/>
<gene>
    <name evidence="1" type="ORF">I6N95_04985</name>
</gene>
<reference evidence="1" key="1">
    <citation type="submission" date="2020-12" db="EMBL/GenBank/DDBJ databases">
        <title>Vagococcus allomyrinae sp. nov. and Enterococcus lavae sp. nov., isolated from the larvae of Allomyrina dichotoma.</title>
        <authorList>
            <person name="Lee S.D."/>
        </authorList>
    </citation>
    <scope>NUCLEOTIDE SEQUENCE</scope>
    <source>
        <strain evidence="1">BWB3-3</strain>
    </source>
</reference>
<evidence type="ECO:0000313" key="1">
    <source>
        <dbReference type="EMBL" id="MBP1040364.1"/>
    </source>
</evidence>
<organism evidence="1 2">
    <name type="scientific">Vagococcus allomyrinae</name>
    <dbReference type="NCBI Taxonomy" id="2794353"/>
    <lineage>
        <taxon>Bacteria</taxon>
        <taxon>Bacillati</taxon>
        <taxon>Bacillota</taxon>
        <taxon>Bacilli</taxon>
        <taxon>Lactobacillales</taxon>
        <taxon>Enterococcaceae</taxon>
        <taxon>Vagococcus</taxon>
    </lineage>
</organism>
<dbReference type="Proteomes" id="UP000674938">
    <property type="component" value="Unassembled WGS sequence"/>
</dbReference>
<name>A0A940SU46_9ENTE</name>
<accession>A0A940SU46</accession>
<evidence type="ECO:0000313" key="2">
    <source>
        <dbReference type="Proteomes" id="UP000674938"/>
    </source>
</evidence>
<protein>
    <submittedName>
        <fullName evidence="1">Uncharacterized protein</fullName>
    </submittedName>
</protein>
<proteinExistence type="predicted"/>